<dbReference type="PANTHER" id="PTHR46986">
    <property type="entry name" value="ENDORIBONUCLEASE YBEY, CHLOROPLASTIC"/>
    <property type="match status" value="1"/>
</dbReference>
<keyword evidence="9" id="KW-1185">Reference proteome</keyword>
<dbReference type="Proteomes" id="UP000198761">
    <property type="component" value="Unassembled WGS sequence"/>
</dbReference>
<keyword evidence="2 7" id="KW-0540">Nuclease</keyword>
<dbReference type="Gene3D" id="3.40.390.30">
    <property type="entry name" value="Metalloproteases ('zincins'), catalytic domain"/>
    <property type="match status" value="1"/>
</dbReference>
<dbReference type="GO" id="GO:0006364">
    <property type="term" value="P:rRNA processing"/>
    <property type="evidence" value="ECO:0007669"/>
    <property type="project" value="UniProtKB-UniRule"/>
</dbReference>
<dbReference type="PANTHER" id="PTHR46986:SF1">
    <property type="entry name" value="ENDORIBONUCLEASE YBEY, CHLOROPLASTIC"/>
    <property type="match status" value="1"/>
</dbReference>
<organism evidence="8 9">
    <name type="scientific">Gemmobacter aquatilis</name>
    <dbReference type="NCBI Taxonomy" id="933059"/>
    <lineage>
        <taxon>Bacteria</taxon>
        <taxon>Pseudomonadati</taxon>
        <taxon>Pseudomonadota</taxon>
        <taxon>Alphaproteobacteria</taxon>
        <taxon>Rhodobacterales</taxon>
        <taxon>Paracoccaceae</taxon>
        <taxon>Gemmobacter</taxon>
    </lineage>
</organism>
<dbReference type="GO" id="GO:0004521">
    <property type="term" value="F:RNA endonuclease activity"/>
    <property type="evidence" value="ECO:0007669"/>
    <property type="project" value="UniProtKB-UniRule"/>
</dbReference>
<dbReference type="GO" id="GO:0008270">
    <property type="term" value="F:zinc ion binding"/>
    <property type="evidence" value="ECO:0007669"/>
    <property type="project" value="UniProtKB-UniRule"/>
</dbReference>
<gene>
    <name evidence="7" type="primary">ybeY</name>
    <name evidence="8" type="ORF">SAMN04488103_10796</name>
</gene>
<keyword evidence="6 7" id="KW-0862">Zinc</keyword>
<keyword evidence="7" id="KW-0698">rRNA processing</keyword>
<dbReference type="EC" id="3.1.-.-" evidence="7"/>
<dbReference type="STRING" id="933059.SAMN04488103_10796"/>
<dbReference type="HAMAP" id="MF_00009">
    <property type="entry name" value="Endoribonucl_YbeY"/>
    <property type="match status" value="1"/>
</dbReference>
<feature type="binding site" evidence="7">
    <location>
        <position position="130"/>
    </location>
    <ligand>
        <name>Zn(2+)</name>
        <dbReference type="ChEBI" id="CHEBI:29105"/>
        <note>catalytic</note>
    </ligand>
</feature>
<dbReference type="InterPro" id="IPR023091">
    <property type="entry name" value="MetalPrtase_cat_dom_sf_prd"/>
</dbReference>
<dbReference type="NCBIfam" id="TIGR00043">
    <property type="entry name" value="rRNA maturation RNase YbeY"/>
    <property type="match status" value="1"/>
</dbReference>
<comment type="function">
    <text evidence="7">Single strand-specific metallo-endoribonuclease involved in late-stage 70S ribosome quality control and in maturation of the 3' terminus of the 16S rRNA.</text>
</comment>
<comment type="subcellular location">
    <subcellularLocation>
        <location evidence="7">Cytoplasm</location>
    </subcellularLocation>
</comment>
<feature type="binding site" evidence="7">
    <location>
        <position position="134"/>
    </location>
    <ligand>
        <name>Zn(2+)</name>
        <dbReference type="ChEBI" id="CHEBI:29105"/>
        <note>catalytic</note>
    </ligand>
</feature>
<accession>A0A1H8J026</accession>
<evidence type="ECO:0000313" key="9">
    <source>
        <dbReference type="Proteomes" id="UP000198761"/>
    </source>
</evidence>
<dbReference type="RefSeq" id="WP_091302222.1">
    <property type="nucleotide sequence ID" value="NZ_FOCE01000007.1"/>
</dbReference>
<evidence type="ECO:0000256" key="2">
    <source>
        <dbReference type="ARBA" id="ARBA00022722"/>
    </source>
</evidence>
<keyword evidence="4 7" id="KW-0255">Endonuclease</keyword>
<keyword evidence="7" id="KW-0690">Ribosome biogenesis</keyword>
<protein>
    <recommendedName>
        <fullName evidence="7">Endoribonuclease YbeY</fullName>
        <ecNumber evidence="7">3.1.-.-</ecNumber>
    </recommendedName>
</protein>
<dbReference type="GO" id="GO:0005737">
    <property type="term" value="C:cytoplasm"/>
    <property type="evidence" value="ECO:0007669"/>
    <property type="project" value="UniProtKB-SubCell"/>
</dbReference>
<name>A0A1H8J026_9RHOB</name>
<sequence length="166" mass="18232">MSIVDIVIEEERWAAYGLEAQAERAAGAVLTHLALEPELFRVVVLGCDDARIAELNTEFRDKPAPTNVLSWPTEERGSRFAGEAPDLPAPGTAEEPAELGDIAIAWETCAREAAEQDKPMADHVLHLLVHGVLHLLGYDHIDDDDAELMEETERQILAQLGIADPY</sequence>
<dbReference type="Pfam" id="PF02130">
    <property type="entry name" value="YbeY"/>
    <property type="match status" value="1"/>
</dbReference>
<comment type="similarity">
    <text evidence="1 7">Belongs to the endoribonuclease YbeY family.</text>
</comment>
<evidence type="ECO:0000256" key="6">
    <source>
        <dbReference type="ARBA" id="ARBA00022833"/>
    </source>
</evidence>
<reference evidence="8 9" key="1">
    <citation type="submission" date="2016-10" db="EMBL/GenBank/DDBJ databases">
        <authorList>
            <person name="de Groot N.N."/>
        </authorList>
    </citation>
    <scope>NUCLEOTIDE SEQUENCE [LARGE SCALE GENOMIC DNA]</scope>
    <source>
        <strain evidence="8 9">DSM 3857</strain>
    </source>
</reference>
<evidence type="ECO:0000256" key="5">
    <source>
        <dbReference type="ARBA" id="ARBA00022801"/>
    </source>
</evidence>
<dbReference type="AlphaFoldDB" id="A0A1H8J026"/>
<evidence type="ECO:0000256" key="1">
    <source>
        <dbReference type="ARBA" id="ARBA00010875"/>
    </source>
</evidence>
<dbReference type="SUPFAM" id="SSF55486">
    <property type="entry name" value="Metalloproteases ('zincins'), catalytic domain"/>
    <property type="match status" value="1"/>
</dbReference>
<dbReference type="PROSITE" id="PS01306">
    <property type="entry name" value="UPF0054"/>
    <property type="match status" value="1"/>
</dbReference>
<dbReference type="InterPro" id="IPR002036">
    <property type="entry name" value="YbeY"/>
</dbReference>
<dbReference type="EMBL" id="FOCE01000007">
    <property type="protein sequence ID" value="SEN74041.1"/>
    <property type="molecule type" value="Genomic_DNA"/>
</dbReference>
<evidence type="ECO:0000256" key="7">
    <source>
        <dbReference type="HAMAP-Rule" id="MF_00009"/>
    </source>
</evidence>
<evidence type="ECO:0000256" key="4">
    <source>
        <dbReference type="ARBA" id="ARBA00022759"/>
    </source>
</evidence>
<keyword evidence="5 7" id="KW-0378">Hydrolase</keyword>
<evidence type="ECO:0000256" key="3">
    <source>
        <dbReference type="ARBA" id="ARBA00022723"/>
    </source>
</evidence>
<dbReference type="OrthoDB" id="9807740at2"/>
<feature type="binding site" evidence="7">
    <location>
        <position position="140"/>
    </location>
    <ligand>
        <name>Zn(2+)</name>
        <dbReference type="ChEBI" id="CHEBI:29105"/>
        <note>catalytic</note>
    </ligand>
</feature>
<keyword evidence="3 7" id="KW-0479">Metal-binding</keyword>
<dbReference type="InterPro" id="IPR020549">
    <property type="entry name" value="YbeY_CS"/>
</dbReference>
<comment type="cofactor">
    <cofactor evidence="7">
        <name>Zn(2+)</name>
        <dbReference type="ChEBI" id="CHEBI:29105"/>
    </cofactor>
    <text evidence="7">Binds 1 zinc ion.</text>
</comment>
<keyword evidence="7" id="KW-0963">Cytoplasm</keyword>
<evidence type="ECO:0000313" key="8">
    <source>
        <dbReference type="EMBL" id="SEN74041.1"/>
    </source>
</evidence>
<proteinExistence type="inferred from homology"/>
<dbReference type="GO" id="GO:0004222">
    <property type="term" value="F:metalloendopeptidase activity"/>
    <property type="evidence" value="ECO:0007669"/>
    <property type="project" value="InterPro"/>
</dbReference>